<dbReference type="Proteomes" id="UP000295097">
    <property type="component" value="Unassembled WGS sequence"/>
</dbReference>
<keyword evidence="8" id="KW-1185">Reference proteome</keyword>
<gene>
    <name evidence="7" type="ORF">EDC90_102113</name>
</gene>
<protein>
    <submittedName>
        <fullName evidence="7">Aromatic ring-opening dioxygenase catalytic subunit (LigB family)</fullName>
    </submittedName>
</protein>
<evidence type="ECO:0000256" key="4">
    <source>
        <dbReference type="ARBA" id="ARBA00022833"/>
    </source>
</evidence>
<comment type="cofactor">
    <cofactor evidence="1">
        <name>Zn(2+)</name>
        <dbReference type="ChEBI" id="CHEBI:29105"/>
    </cofactor>
</comment>
<reference evidence="7 8" key="1">
    <citation type="submission" date="2019-03" db="EMBL/GenBank/DDBJ databases">
        <title>Freshwater and sediment microbial communities from various areas in North America, analyzing microbe dynamics in response to fracking.</title>
        <authorList>
            <person name="Lamendella R."/>
        </authorList>
    </citation>
    <scope>NUCLEOTIDE SEQUENCE [LARGE SCALE GENOMIC DNA]</scope>
    <source>
        <strain evidence="7 8">175.2</strain>
    </source>
</reference>
<evidence type="ECO:0000256" key="3">
    <source>
        <dbReference type="ARBA" id="ARBA00022723"/>
    </source>
</evidence>
<sequence length="277" mass="31021">MSQHERLPVFFIPHGGGPWPYIHGTDGILPDEDPWKELQDFLRGFDTALGRRPKAVLVISAHWEKVDRLTISTAKQPGMLFDYYGFPEHTYALSYPAPGAPEIADHVQNVLKAADIETGADAERGYDHGVFIPFMQIYPDADVPLVMMSLDPDLTAETHFRIGQALEQLRDEDILIVASGLSYHNMRMFYRQDDQHAEQARRFDTWLQNAVALPSPEQRAAALSKWADNPDALAVHQPDHDHLVPVFVAAGAAGRDMGKVIFNGNFLGKPYSAFRFG</sequence>
<dbReference type="PANTHER" id="PTHR30096:SF0">
    <property type="entry name" value="4,5-DOPA DIOXYGENASE EXTRADIOL-LIKE PROTEIN"/>
    <property type="match status" value="1"/>
</dbReference>
<proteinExistence type="inferred from homology"/>
<evidence type="ECO:0000313" key="7">
    <source>
        <dbReference type="EMBL" id="TCT36412.1"/>
    </source>
</evidence>
<keyword evidence="5" id="KW-0560">Oxidoreductase</keyword>
<dbReference type="RefSeq" id="WP_132312446.1">
    <property type="nucleotide sequence ID" value="NZ_SMAR01000021.1"/>
</dbReference>
<dbReference type="GO" id="GO:0016702">
    <property type="term" value="F:oxidoreductase activity, acting on single donors with incorporation of molecular oxygen, incorporation of two atoms of oxygen"/>
    <property type="evidence" value="ECO:0007669"/>
    <property type="project" value="UniProtKB-ARBA"/>
</dbReference>
<evidence type="ECO:0000259" key="6">
    <source>
        <dbReference type="Pfam" id="PF02900"/>
    </source>
</evidence>
<keyword evidence="3" id="KW-0479">Metal-binding</keyword>
<feature type="domain" description="Extradiol ring-cleavage dioxygenase class III enzyme subunit B" evidence="6">
    <location>
        <begin position="35"/>
        <end position="260"/>
    </location>
</feature>
<evidence type="ECO:0000256" key="2">
    <source>
        <dbReference type="ARBA" id="ARBA00007581"/>
    </source>
</evidence>
<dbReference type="SUPFAM" id="SSF53213">
    <property type="entry name" value="LigB-like"/>
    <property type="match status" value="1"/>
</dbReference>
<dbReference type="InterPro" id="IPR004183">
    <property type="entry name" value="Xdiol_dOase_suB"/>
</dbReference>
<organism evidence="7 8">
    <name type="scientific">Martelella mediterranea</name>
    <dbReference type="NCBI Taxonomy" id="293089"/>
    <lineage>
        <taxon>Bacteria</taxon>
        <taxon>Pseudomonadati</taxon>
        <taxon>Pseudomonadota</taxon>
        <taxon>Alphaproteobacteria</taxon>
        <taxon>Hyphomicrobiales</taxon>
        <taxon>Aurantimonadaceae</taxon>
        <taxon>Martelella</taxon>
    </lineage>
</organism>
<dbReference type="CDD" id="cd07363">
    <property type="entry name" value="45_DOPA_Dioxygenase"/>
    <property type="match status" value="1"/>
</dbReference>
<dbReference type="Gene3D" id="3.40.830.10">
    <property type="entry name" value="LigB-like"/>
    <property type="match status" value="1"/>
</dbReference>
<keyword evidence="4" id="KW-0862">Zinc</keyword>
<dbReference type="OrthoDB" id="9790889at2"/>
<dbReference type="InterPro" id="IPR014436">
    <property type="entry name" value="Extradiol_dOase_DODA"/>
</dbReference>
<name>A0A4V2V3Z8_9HYPH</name>
<evidence type="ECO:0000256" key="1">
    <source>
        <dbReference type="ARBA" id="ARBA00001947"/>
    </source>
</evidence>
<keyword evidence="7" id="KW-0223">Dioxygenase</keyword>
<dbReference type="EMBL" id="SMAR01000021">
    <property type="protein sequence ID" value="TCT36412.1"/>
    <property type="molecule type" value="Genomic_DNA"/>
</dbReference>
<evidence type="ECO:0000313" key="8">
    <source>
        <dbReference type="Proteomes" id="UP000295097"/>
    </source>
</evidence>
<dbReference type="Pfam" id="PF02900">
    <property type="entry name" value="LigB"/>
    <property type="match status" value="1"/>
</dbReference>
<comment type="similarity">
    <text evidence="2">Belongs to the DODA-type extradiol aromatic ring-opening dioxygenase family.</text>
</comment>
<dbReference type="GO" id="GO:0008198">
    <property type="term" value="F:ferrous iron binding"/>
    <property type="evidence" value="ECO:0007669"/>
    <property type="project" value="InterPro"/>
</dbReference>
<accession>A0A4V2V3Z8</accession>
<dbReference type="PANTHER" id="PTHR30096">
    <property type="entry name" value="4,5-DOPA DIOXYGENASE EXTRADIOL-LIKE PROTEIN"/>
    <property type="match status" value="1"/>
</dbReference>
<dbReference type="PIRSF" id="PIRSF006157">
    <property type="entry name" value="Doxgns_DODA"/>
    <property type="match status" value="1"/>
</dbReference>
<dbReference type="AlphaFoldDB" id="A0A4V2V3Z8"/>
<comment type="caution">
    <text evidence="7">The sequence shown here is derived from an EMBL/GenBank/DDBJ whole genome shotgun (WGS) entry which is preliminary data.</text>
</comment>
<evidence type="ECO:0000256" key="5">
    <source>
        <dbReference type="ARBA" id="ARBA00023002"/>
    </source>
</evidence>
<dbReference type="GO" id="GO:0008270">
    <property type="term" value="F:zinc ion binding"/>
    <property type="evidence" value="ECO:0007669"/>
    <property type="project" value="InterPro"/>
</dbReference>